<keyword evidence="2" id="KW-0812">Transmembrane</keyword>
<name>A0A6J7J779_9ZZZZ</name>
<organism evidence="3">
    <name type="scientific">freshwater metagenome</name>
    <dbReference type="NCBI Taxonomy" id="449393"/>
    <lineage>
        <taxon>unclassified sequences</taxon>
        <taxon>metagenomes</taxon>
        <taxon>ecological metagenomes</taxon>
    </lineage>
</organism>
<dbReference type="SUPFAM" id="SSF56112">
    <property type="entry name" value="Protein kinase-like (PK-like)"/>
    <property type="match status" value="1"/>
</dbReference>
<dbReference type="SUPFAM" id="SSF49785">
    <property type="entry name" value="Galactose-binding domain-like"/>
    <property type="match status" value="1"/>
</dbReference>
<proteinExistence type="predicted"/>
<feature type="region of interest" description="Disordered" evidence="1">
    <location>
        <begin position="355"/>
        <end position="375"/>
    </location>
</feature>
<keyword evidence="2" id="KW-0472">Membrane</keyword>
<accession>A0A6J7J779</accession>
<dbReference type="AlphaFoldDB" id="A0A6J7J779"/>
<reference evidence="3" key="1">
    <citation type="submission" date="2020-05" db="EMBL/GenBank/DDBJ databases">
        <authorList>
            <person name="Chiriac C."/>
            <person name="Salcher M."/>
            <person name="Ghai R."/>
            <person name="Kavagutti S V."/>
        </authorList>
    </citation>
    <scope>NUCLEOTIDE SEQUENCE</scope>
</reference>
<dbReference type="EMBL" id="CAFBNE010000017">
    <property type="protein sequence ID" value="CAB4939095.1"/>
    <property type="molecule type" value="Genomic_DNA"/>
</dbReference>
<feature type="transmembrane region" description="Helical" evidence="2">
    <location>
        <begin position="290"/>
        <end position="311"/>
    </location>
</feature>
<gene>
    <name evidence="3" type="ORF">UFOPK3772_00784</name>
</gene>
<dbReference type="InterPro" id="IPR008979">
    <property type="entry name" value="Galactose-bd-like_sf"/>
</dbReference>
<evidence type="ECO:0000256" key="2">
    <source>
        <dbReference type="SAM" id="Phobius"/>
    </source>
</evidence>
<evidence type="ECO:0000313" key="3">
    <source>
        <dbReference type="EMBL" id="CAB4939095.1"/>
    </source>
</evidence>
<dbReference type="Gene3D" id="2.60.120.260">
    <property type="entry name" value="Galactose-binding domain-like"/>
    <property type="match status" value="1"/>
</dbReference>
<dbReference type="InterPro" id="IPR011009">
    <property type="entry name" value="Kinase-like_dom_sf"/>
</dbReference>
<feature type="compositionally biased region" description="Basic and acidic residues" evidence="1">
    <location>
        <begin position="364"/>
        <end position="375"/>
    </location>
</feature>
<evidence type="ECO:0000256" key="1">
    <source>
        <dbReference type="SAM" id="MobiDB-lite"/>
    </source>
</evidence>
<sequence length="503" mass="53054">MTESRRIARYTFLEEVVSTRDDQSVVLWRGFDEVLARDVSIRLIPRDDPRSAALVGAAQSSALVEDRRLLRILDVFDVPATEEAPATIAIVSEWATGVTIQEMMQSRNWEPLPLKQAISIVDDVARAVAAGVSSNVNHGRLRPSSVVMTDAHEVRVRGLAVDAALWGQCNPALTPDACDVDALGSLLYLLLTGVWPGSGSLPGVGLPRAPRVGQHVLPPSRISASVPRTIDDCVARSVQEADRARTVRLIKDAPAFSMMLGLSRDYVAAPTDSSPSIIGGNPTFGTTGRVLACVGGVVAVAVVGLLGWALANTGPSAWSPNPNEAAASMLTGTATPVIEETTGIEQVIPVVTATSFDPYSDDNDNGKPDGRKGRENEAAVPLAIDGDQATAWTTSRYRSADGDGKGGVGIILDLGETHSVNAVSIDFDGSGAEAEVRVADKVYRDPGTWNLLASAPAGGRSIELRSPRPKIGRYVLLWFPSLPESPTSPGSFSLGVSGVEVRG</sequence>
<dbReference type="Gene3D" id="1.10.510.10">
    <property type="entry name" value="Transferase(Phosphotransferase) domain 1"/>
    <property type="match status" value="1"/>
</dbReference>
<protein>
    <submittedName>
        <fullName evidence="3">Unannotated protein</fullName>
    </submittedName>
</protein>
<keyword evidence="2" id="KW-1133">Transmembrane helix</keyword>